<dbReference type="PANTHER" id="PTHR35811:SF1">
    <property type="entry name" value="HTH OST-TYPE DOMAIN-CONTAINING PROTEIN"/>
    <property type="match status" value="1"/>
</dbReference>
<proteinExistence type="predicted"/>
<dbReference type="Gene3D" id="3.30.420.610">
    <property type="entry name" value="LOTUS domain-like"/>
    <property type="match status" value="1"/>
</dbReference>
<dbReference type="STRING" id="1077947.SAMN05216227_100849"/>
<sequence length="262" mass="28556">MSDPRSPNTRTPRLAVLIDADNVPASYAEAIFEEIAGLGEASVRRIYGDWSAQRLGGWARKVAALGLVADQQFSNTRGKNASDIGLVIAAMDFLHSGLFDGFVLVSSDSDFTRLAARIREQGLDVYGIGEKKTPEAFRMACKRFIYVENLSADEPEDRAPTPKLERMMMPDLPTDNGDPKPARGPKEAPAKAIPLIIAAMRAIDPEGEWYSLGQIGQYITQGAPDFDTRTYGTAKLSDLVRKISRFEVKPGPGGQLLARDVA</sequence>
<accession>A0A1H8E5X5</accession>
<evidence type="ECO:0000313" key="3">
    <source>
        <dbReference type="EMBL" id="SEN14198.1"/>
    </source>
</evidence>
<dbReference type="InterPro" id="IPR021139">
    <property type="entry name" value="NYN"/>
</dbReference>
<dbReference type="AlphaFoldDB" id="A0A1H8E5X5"/>
<dbReference type="CDD" id="cd10146">
    <property type="entry name" value="LabA_like_C"/>
    <property type="match status" value="1"/>
</dbReference>
<name>A0A1H8E5X5_9RHOB</name>
<dbReference type="InterPro" id="IPR041966">
    <property type="entry name" value="LOTUS-like"/>
</dbReference>
<feature type="domain" description="HTH OST-type" evidence="2">
    <location>
        <begin position="188"/>
        <end position="262"/>
    </location>
</feature>
<dbReference type="CDD" id="cd11297">
    <property type="entry name" value="PIN_LabA-like_N_1"/>
    <property type="match status" value="1"/>
</dbReference>
<gene>
    <name evidence="3" type="ORF">SAMN05216227_100849</name>
</gene>
<dbReference type="EMBL" id="FOCO01000008">
    <property type="protein sequence ID" value="SEN14198.1"/>
    <property type="molecule type" value="Genomic_DNA"/>
</dbReference>
<dbReference type="Pfam" id="PF12872">
    <property type="entry name" value="OST-HTH"/>
    <property type="match status" value="1"/>
</dbReference>
<evidence type="ECO:0000259" key="2">
    <source>
        <dbReference type="PROSITE" id="PS51644"/>
    </source>
</evidence>
<keyword evidence="4" id="KW-1185">Reference proteome</keyword>
<evidence type="ECO:0000313" key="4">
    <source>
        <dbReference type="Proteomes" id="UP000183002"/>
    </source>
</evidence>
<dbReference type="Proteomes" id="UP000183002">
    <property type="component" value="Unassembled WGS sequence"/>
</dbReference>
<feature type="compositionally biased region" description="Basic and acidic residues" evidence="1">
    <location>
        <begin position="157"/>
        <end position="168"/>
    </location>
</feature>
<protein>
    <submittedName>
        <fullName evidence="3">OST-HTH/LOTUS domain-containing protein</fullName>
    </submittedName>
</protein>
<dbReference type="OrthoDB" id="9783963at2"/>
<dbReference type="Pfam" id="PF01936">
    <property type="entry name" value="NYN"/>
    <property type="match status" value="1"/>
</dbReference>
<dbReference type="PANTHER" id="PTHR35811">
    <property type="entry name" value="SLR1870 PROTEIN"/>
    <property type="match status" value="1"/>
</dbReference>
<dbReference type="InterPro" id="IPR025605">
    <property type="entry name" value="OST-HTH/LOTUS_dom"/>
</dbReference>
<evidence type="ECO:0000256" key="1">
    <source>
        <dbReference type="SAM" id="MobiDB-lite"/>
    </source>
</evidence>
<dbReference type="PROSITE" id="PS51644">
    <property type="entry name" value="HTH_OST"/>
    <property type="match status" value="1"/>
</dbReference>
<dbReference type="GO" id="GO:0004540">
    <property type="term" value="F:RNA nuclease activity"/>
    <property type="evidence" value="ECO:0007669"/>
    <property type="project" value="InterPro"/>
</dbReference>
<reference evidence="3 4" key="1">
    <citation type="submission" date="2016-10" db="EMBL/GenBank/DDBJ databases">
        <authorList>
            <person name="de Groot N.N."/>
        </authorList>
    </citation>
    <scope>NUCLEOTIDE SEQUENCE [LARGE SCALE GENOMIC DNA]</scope>
    <source>
        <strain evidence="3 4">CGMCC 1.10836</strain>
    </source>
</reference>
<dbReference type="Gene3D" id="3.40.50.1010">
    <property type="entry name" value="5'-nuclease"/>
    <property type="match status" value="1"/>
</dbReference>
<dbReference type="RefSeq" id="WP_050520065.1">
    <property type="nucleotide sequence ID" value="NZ_FOCO01000008.1"/>
</dbReference>
<organism evidence="3 4">
    <name type="scientific">Pseudorhodobacter antarcticus</name>
    <dbReference type="NCBI Taxonomy" id="1077947"/>
    <lineage>
        <taxon>Bacteria</taxon>
        <taxon>Pseudomonadati</taxon>
        <taxon>Pseudomonadota</taxon>
        <taxon>Alphaproteobacteria</taxon>
        <taxon>Rhodobacterales</taxon>
        <taxon>Paracoccaceae</taxon>
        <taxon>Pseudorhodobacter</taxon>
    </lineage>
</organism>
<feature type="compositionally biased region" description="Basic and acidic residues" evidence="1">
    <location>
        <begin position="177"/>
        <end position="187"/>
    </location>
</feature>
<feature type="region of interest" description="Disordered" evidence="1">
    <location>
        <begin position="154"/>
        <end position="187"/>
    </location>
</feature>